<protein>
    <recommendedName>
        <fullName evidence="2">ubiquitinyl hydrolase 1</fullName>
        <ecNumber evidence="2">3.4.19.12</ecNumber>
    </recommendedName>
</protein>
<evidence type="ECO:0000256" key="4">
    <source>
        <dbReference type="ARBA" id="ARBA00022786"/>
    </source>
</evidence>
<accession>A0AAX6MM15</accession>
<sequence length="3095" mass="354095">MVQNTPGRHVELSKEEADYIINHVFLPPQLPQGDDYEVKNEEALLKIVIRALSVFRGYLEGDEVHAVDLAMITMQHLHRSQDSAVRMDTSVHVEMFELSASNSAVISTEGRLRRLFPGSVVSIPFSIFQTRKFQDTVAYTLDKMTHQPAHGAQPQVRKANETHDETRDTTHPKMVTELFSAFLISMGDQIEVTKIQKNIREDVLWKDSLLPWRRSALWLLIRVVLQIIFTRLASSSLCREHMYKAFMIYFMTHVLERVPKDVSGDLLVAMSAKISRRYKKIIDPIPISMAHFVKSTLFATNQALQDRWWQIQEGNRAPSNLKSLRDLDFGEDTHLSLLRLADFVNDIACRRQSNQTIDVPSSRPLGSYDSSLLPSLVSTSSGVYAMHKLAEFESWVAFHLNPWIAANEEGPETCRVLRHLIEDYYNTASPYYKGNPELNSIMVLTVLELWIASDKSARHSCRLLEEYKPGIPPSLFENLNLPTKSQMARLFAIEKYLKGRESSALHPYEAINSFGRVNCFSVRFFDQSAKHKKLRTSIINEANNHRKTKREEFQNKIEDYTSLTNKLSKLDHVQYTKFDHRTGRRSELCVRDCEKCDVSVQANRIKIKIHEWPLPGDELQEKSAIFELQVPCAFGQWRDTTAFILSDVLELEYHPMYRNPYGLELINYSALAAYFEPFDSKQRIMLLSDVKPHTVTHREARKIATLTVDDACLKNGLRFRYYDNSKSHFVASFECTDKLAELCTYSLPKRPSAKMSPIQPFIRRVPSEPRGPPPNKVISTQSTCPPHLSLEEYKALTSLPLGFLLQWQNILLQLTSPSIDFKKEETALVISQCIFQVGPNKERNVLRDSHKILADTQFSCALLDNLDKALLRVKDNWQSFQAHGIFVSIARRLLSLACSQSEKDRCLSFLADIRRITSEWIKDLEDKIQRAVCDDMKDELRHRLAEIALICADTFNVEDEYLRSLLATPVSACTMMRCSIVISEGLNCIPEEADDWTSIMYRRWERLSYRAFGILAEEVMKKGSPALDNAIKETWSAFPAKGKWKTQPKPYHHWIVNQSTLNSGDSALYVHFSLLTGELLVNGSPLGRLPRDYEKLHMYSILFGKSTLEVVPSSTPGMRFSAKRAFNGHSLDLGLDKQAQTLLIRATVEGQVFELVPQAVLQNSFPAMFVDNFVHWYNQSGDYVEFCPKELPWIHSENNWRLVRLDASRQIWRLRKGASFLIDIKSNTAKAVFNTHLKYLEKLTWMPITFQGNSLTIELPRLKLGFSVKRGETSIYSQQFRDMVVDEDQSIGTLVGLQRKLVLKGDNDQVRRKVLIPNGKVIFEKHGQHVHVDIDELSSTKAYSYDVDGLIGRLISNGSLQSRLLQSYLHALTSFPLPDPLTRKTGTEEALSILQSAAVRSFTQLTEDNLELLKKIALLTPARCYYPAHLKVMQTVTWDSQLGFLAQHNGFYQTVCSMYRKASELEFFHPNSYTAPPDLQQVEESLLRRDNIRSSAFRVSGYGAEAYTTRSDRVYQRRDNDQSSEKACRAFTVSRIIFRRDFNLVEAVGVDLGAYIWKFLSEHNILGPESIRISPRGVRLDYDSRLLLDSTKFIAEHWIRIHQTLVGGEARRNQFQVMLWLSTLSFSDNTNMKIMQVLASFFKVSGMDAINPPEIDVFKLPLGSSVDSSLLDTAIEEECFSFHESPEAQLTRFERESGPQFHKRQHQEFHSNKRTAVKALRHKLEAQWPCENPVCPPYLPLSGVKWWCYIQGDQAVHKVTEIFRPRYHNYLLKDYINQISDRVPRGLIQVTIPMLDSPDPNWNCSRHPGFISNEEVFIPSAPAVLPGTIQDMSQYVSLVDDRITETQNLPLLLSRLNEQAQSEYERRYVFDLKNSAQSLQGWRETYRLTEDLQGVEGLLICHRDNRQRVVDETYKIMVDAIISNQGTEQSAQRALLAETRQWPRLSPSFFLQCLCRSRWQSLRDDWKDCIIHYAVAISQLQRAARLLKAVNSPSILMSELRNPGHTNWKPRDHPESLLLEIEGDIMIRPVQEQIAKNMRSPEGGRNAVMQLNMGEGKSSVIVPMVATALADGSRLVRVIIGKPQSRQMYQMLISKFGGLLDRQIYHMPFSRAVKVGEAEILQIRHMFDDCKRNGGIFLIQPEHILSFKLMGLECMLTGKEVIGRSLVQSQEYLNTNARDIVDESDENFSVKFELIYTMGTQRPTEYSPERWVCIHQALDVVKEVVLKNCTKLSGAIEVYSLHPGCFPRTRILQRDAANLILSQVTESICKTGLNGFPITRQREHIRQAIMRYITEAEPSARDIQLVEDTNFSGFWTGASQPLLLLRGLIGGGVLGFALGHKRWRVDYGLDSNRQPSTKLAVPYRAKDNPSLRSEFSHPDVVIILTSLSYYYGGLNYEDLLQTFKHLLRSDQADQEFGVWVKDANGLSETFKSLVGINLEDMECTRSLFKSFRYAKGVIDYFLAHLVFPKEMKEFPYRLSASGWDIGEVKTHEMTGFSGTNDSRQVLPLDVRQLDLETQKHTNALVLENLLRPENSVTLLPPRQESEDSVAEVLLNTITKLNPPTRVILDVGAQILELDNFEVARTWLEKTSDDTQIEAAIFVDGHDEICVLDRKGHFEPLHTSSYMSRLDVCVIFLDEAHTRGTDLKMARDYRAAVTLGANLTKDRLVQACMRMRMLGEGQSVVFCVPDEIQRKIRAQEHGNRDISVLDILAWSIGETWRDIHKNMALWAKQGRRNIQHQKIWTEARSNGQVNLTKVLSEEYLEDEAKTLEHRYRPRGDVNTSSRTEDTDIMDPISLRCSEFKNLKLDSADLQEEEERELSPEIEQERQDQRPPAAEPAIHRIHEDIKKFITYGTVLQKSTGYMPAFLALRDTSTRASFDVSQFRTGLLASNDFINTIQRRSESDQFDAYQRAIQWILTSTPVNDEESVDHPVKHMMVISPFEANYLFPMIMESKVTALHLYAPWANLSHPNLDKLDLYTVPERLASRNVPQSLITELNLFAGQLYFSSYEEYVDACRFLGISYSTPSEGEEITAEGFIAKDSTGRVGGESGLKSSPVTFFKILHTKIRRNCESIEKTHMGKLLGNQLLTPEDFK</sequence>
<feature type="domain" description="DUF6606" evidence="10">
    <location>
        <begin position="20"/>
        <end position="83"/>
    </location>
</feature>
<gene>
    <name evidence="11" type="ORF">Daesc_005974</name>
</gene>
<evidence type="ECO:0000256" key="1">
    <source>
        <dbReference type="ARBA" id="ARBA00000707"/>
    </source>
</evidence>
<dbReference type="Pfam" id="PF12340">
    <property type="entry name" value="DUF3638"/>
    <property type="match status" value="1"/>
</dbReference>
<evidence type="ECO:0000259" key="10">
    <source>
        <dbReference type="Pfam" id="PF20255"/>
    </source>
</evidence>
<dbReference type="GO" id="GO:0006508">
    <property type="term" value="P:proteolysis"/>
    <property type="evidence" value="ECO:0007669"/>
    <property type="project" value="UniProtKB-KW"/>
</dbReference>
<evidence type="ECO:0000259" key="9">
    <source>
        <dbReference type="Pfam" id="PF12359"/>
    </source>
</evidence>
<evidence type="ECO:0000256" key="3">
    <source>
        <dbReference type="ARBA" id="ARBA00022670"/>
    </source>
</evidence>
<dbReference type="Pfam" id="PF12359">
    <property type="entry name" value="DUF3645"/>
    <property type="match status" value="1"/>
</dbReference>
<dbReference type="PANTHER" id="PTHR13367">
    <property type="entry name" value="UBIQUITIN THIOESTERASE"/>
    <property type="match status" value="1"/>
</dbReference>
<keyword evidence="5" id="KW-0378">Hydrolase</keyword>
<feature type="domain" description="DUF3645" evidence="9">
    <location>
        <begin position="2351"/>
        <end position="2385"/>
    </location>
</feature>
<dbReference type="InterPro" id="IPR046541">
    <property type="entry name" value="DUF6606"/>
</dbReference>
<comment type="catalytic activity">
    <reaction evidence="1">
        <text>Thiol-dependent hydrolysis of ester, thioester, amide, peptide and isopeptide bonds formed by the C-terminal Gly of ubiquitin (a 76-residue protein attached to proteins as an intracellular targeting signal).</text>
        <dbReference type="EC" id="3.4.19.12"/>
    </reaction>
</comment>
<organism evidence="11 12">
    <name type="scientific">Daldinia eschscholtzii</name>
    <dbReference type="NCBI Taxonomy" id="292717"/>
    <lineage>
        <taxon>Eukaryota</taxon>
        <taxon>Fungi</taxon>
        <taxon>Dikarya</taxon>
        <taxon>Ascomycota</taxon>
        <taxon>Pezizomycotina</taxon>
        <taxon>Sordariomycetes</taxon>
        <taxon>Xylariomycetidae</taxon>
        <taxon>Xylariales</taxon>
        <taxon>Hypoxylaceae</taxon>
        <taxon>Daldinia</taxon>
    </lineage>
</organism>
<evidence type="ECO:0000313" key="12">
    <source>
        <dbReference type="Proteomes" id="UP001369815"/>
    </source>
</evidence>
<feature type="region of interest" description="Disordered" evidence="7">
    <location>
        <begin position="148"/>
        <end position="168"/>
    </location>
</feature>
<evidence type="ECO:0000256" key="7">
    <source>
        <dbReference type="SAM" id="MobiDB-lite"/>
    </source>
</evidence>
<dbReference type="EMBL" id="JBANMG010000005">
    <property type="protein sequence ID" value="KAK6953669.1"/>
    <property type="molecule type" value="Genomic_DNA"/>
</dbReference>
<evidence type="ECO:0000256" key="5">
    <source>
        <dbReference type="ARBA" id="ARBA00022801"/>
    </source>
</evidence>
<dbReference type="Pfam" id="PF20255">
    <property type="entry name" value="DUF6606"/>
    <property type="match status" value="2"/>
</dbReference>
<feature type="domain" description="DUF6606" evidence="10">
    <location>
        <begin position="87"/>
        <end position="256"/>
    </location>
</feature>
<name>A0AAX6MM15_9PEZI</name>
<feature type="compositionally biased region" description="Basic and acidic residues" evidence="7">
    <location>
        <begin position="2819"/>
        <end position="2831"/>
    </location>
</feature>
<dbReference type="InterPro" id="IPR022105">
    <property type="entry name" value="DUF3645"/>
</dbReference>
<keyword evidence="6" id="KW-0788">Thiol protease</keyword>
<keyword evidence="4" id="KW-0833">Ubl conjugation pathway</keyword>
<dbReference type="InterPro" id="IPR051346">
    <property type="entry name" value="OTU_Deubiquitinase"/>
</dbReference>
<feature type="region of interest" description="Disordered" evidence="7">
    <location>
        <begin position="2810"/>
        <end position="2836"/>
    </location>
</feature>
<keyword evidence="12" id="KW-1185">Reference proteome</keyword>
<evidence type="ECO:0000256" key="6">
    <source>
        <dbReference type="ARBA" id="ARBA00022807"/>
    </source>
</evidence>
<dbReference type="PANTHER" id="PTHR13367:SF34">
    <property type="match status" value="1"/>
</dbReference>
<dbReference type="EC" id="3.4.19.12" evidence="2"/>
<reference evidence="11 12" key="1">
    <citation type="journal article" date="2024" name="Front Chem Biol">
        <title>Unveiling the potential of Daldinia eschscholtzii MFLUCC 19-0629 through bioactivity and bioinformatics studies for enhanced sustainable agriculture production.</title>
        <authorList>
            <person name="Brooks S."/>
            <person name="Weaver J.A."/>
            <person name="Klomchit A."/>
            <person name="Alharthi S.A."/>
            <person name="Onlamun T."/>
            <person name="Nurani R."/>
            <person name="Vong T.K."/>
            <person name="Alberti F."/>
            <person name="Greco C."/>
        </authorList>
    </citation>
    <scope>NUCLEOTIDE SEQUENCE [LARGE SCALE GENOMIC DNA]</scope>
    <source>
        <strain evidence="11">MFLUCC 19-0629</strain>
    </source>
</reference>
<dbReference type="InterPro" id="IPR022099">
    <property type="entry name" value="DUF3638"/>
</dbReference>
<dbReference type="GO" id="GO:0004843">
    <property type="term" value="F:cysteine-type deubiquitinase activity"/>
    <property type="evidence" value="ECO:0007669"/>
    <property type="project" value="UniProtKB-EC"/>
</dbReference>
<dbReference type="Proteomes" id="UP001369815">
    <property type="component" value="Unassembled WGS sequence"/>
</dbReference>
<proteinExistence type="predicted"/>
<evidence type="ECO:0000259" key="8">
    <source>
        <dbReference type="Pfam" id="PF12340"/>
    </source>
</evidence>
<feature type="domain" description="DUF3638" evidence="8">
    <location>
        <begin position="2005"/>
        <end position="2225"/>
    </location>
</feature>
<evidence type="ECO:0000256" key="2">
    <source>
        <dbReference type="ARBA" id="ARBA00012759"/>
    </source>
</evidence>
<keyword evidence="3" id="KW-0645">Protease</keyword>
<comment type="caution">
    <text evidence="11">The sequence shown here is derived from an EMBL/GenBank/DDBJ whole genome shotgun (WGS) entry which is preliminary data.</text>
</comment>
<evidence type="ECO:0000313" key="11">
    <source>
        <dbReference type="EMBL" id="KAK6953669.1"/>
    </source>
</evidence>
<feature type="compositionally biased region" description="Basic and acidic residues" evidence="7">
    <location>
        <begin position="158"/>
        <end position="168"/>
    </location>
</feature>